<evidence type="ECO:0000256" key="4">
    <source>
        <dbReference type="ARBA" id="ARBA00022729"/>
    </source>
</evidence>
<sequence>MEGEEERFQGDPMDFSCTTGWEKGACASPDGDAAAPEPAPSPQEAAESMILVPGPRVVLSGLTRGDCRADDFVMFINAGGSVIEGGEPSSRFSSDSFFEGGDVIETSEVIIEGGDYPSLYCSARYGNFSYKFDGLAPGDYFLDLHFAEIVNTYGPKGTRAFDVLLQEEKILSELDVYAVVGGNKPLQVLDIRVTVESDCTIVINFKGVRGSPMVCGICVRKAVALAANLVTEGSALCKRCSAHVRNSPIQTRTSKLISKYEKQIEELTSQCNMKSDECYMAWSLVESTNQELERLKIELHQKLVQSDNNGMDQAIRLINLLTSTFIDILINVCPS</sequence>
<keyword evidence="8" id="KW-0325">Glycoprotein</keyword>
<evidence type="ECO:0000256" key="8">
    <source>
        <dbReference type="ARBA" id="ARBA00023180"/>
    </source>
</evidence>
<keyword evidence="7" id="KW-0472">Membrane</keyword>
<comment type="subcellular location">
    <subcellularLocation>
        <location evidence="1">Endoplasmic reticulum membrane</location>
        <topology evidence="1">Single-pass type I membrane protein</topology>
    </subcellularLocation>
</comment>
<dbReference type="InterPro" id="IPR039155">
    <property type="entry name" value="MLEC"/>
</dbReference>
<dbReference type="PANTHER" id="PTHR13460:SF0">
    <property type="entry name" value="MALECTIN"/>
    <property type="match status" value="1"/>
</dbReference>
<evidence type="ECO:0000256" key="9">
    <source>
        <dbReference type="ARBA" id="ARBA00023277"/>
    </source>
</evidence>
<dbReference type="GO" id="GO:0005789">
    <property type="term" value="C:endoplasmic reticulum membrane"/>
    <property type="evidence" value="ECO:0007669"/>
    <property type="project" value="UniProtKB-SubCell"/>
</dbReference>
<protein>
    <recommendedName>
        <fullName evidence="12">Malectin domain-containing protein</fullName>
    </recommendedName>
</protein>
<keyword evidence="4" id="KW-0732">Signal</keyword>
<dbReference type="EMBL" id="JAAALK010000283">
    <property type="protein sequence ID" value="KAG8073132.1"/>
    <property type="molecule type" value="Genomic_DNA"/>
</dbReference>
<keyword evidence="10" id="KW-0175">Coiled coil</keyword>
<proteinExistence type="inferred from homology"/>
<keyword evidence="3" id="KW-0812">Transmembrane</keyword>
<dbReference type="Pfam" id="PF11721">
    <property type="entry name" value="Malectin"/>
    <property type="match status" value="1"/>
</dbReference>
<accession>A0A8J5SX43</accession>
<name>A0A8J5SX43_ZIZPA</name>
<evidence type="ECO:0000259" key="12">
    <source>
        <dbReference type="Pfam" id="PF11721"/>
    </source>
</evidence>
<keyword evidence="6" id="KW-1133">Transmembrane helix</keyword>
<reference evidence="13" key="2">
    <citation type="submission" date="2021-02" db="EMBL/GenBank/DDBJ databases">
        <authorList>
            <person name="Kimball J.A."/>
            <person name="Haas M.W."/>
            <person name="Macchietto M."/>
            <person name="Kono T."/>
            <person name="Duquette J."/>
            <person name="Shao M."/>
        </authorList>
    </citation>
    <scope>NUCLEOTIDE SEQUENCE</scope>
    <source>
        <tissue evidence="13">Fresh leaf tissue</tissue>
    </source>
</reference>
<dbReference type="PANTHER" id="PTHR13460">
    <property type="match status" value="1"/>
</dbReference>
<evidence type="ECO:0000256" key="5">
    <source>
        <dbReference type="ARBA" id="ARBA00022824"/>
    </source>
</evidence>
<dbReference type="FunFam" id="2.60.120.430:FF:000016">
    <property type="entry name" value="Kinesin-like protein KIN-14R"/>
    <property type="match status" value="1"/>
</dbReference>
<organism evidence="13 14">
    <name type="scientific">Zizania palustris</name>
    <name type="common">Northern wild rice</name>
    <dbReference type="NCBI Taxonomy" id="103762"/>
    <lineage>
        <taxon>Eukaryota</taxon>
        <taxon>Viridiplantae</taxon>
        <taxon>Streptophyta</taxon>
        <taxon>Embryophyta</taxon>
        <taxon>Tracheophyta</taxon>
        <taxon>Spermatophyta</taxon>
        <taxon>Magnoliopsida</taxon>
        <taxon>Liliopsida</taxon>
        <taxon>Poales</taxon>
        <taxon>Poaceae</taxon>
        <taxon>BOP clade</taxon>
        <taxon>Oryzoideae</taxon>
        <taxon>Oryzeae</taxon>
        <taxon>Zizaniinae</taxon>
        <taxon>Zizania</taxon>
    </lineage>
</organism>
<feature type="coiled-coil region" evidence="10">
    <location>
        <begin position="257"/>
        <end position="309"/>
    </location>
</feature>
<dbReference type="AlphaFoldDB" id="A0A8J5SX43"/>
<evidence type="ECO:0000256" key="1">
    <source>
        <dbReference type="ARBA" id="ARBA00004115"/>
    </source>
</evidence>
<evidence type="ECO:0000256" key="6">
    <source>
        <dbReference type="ARBA" id="ARBA00022989"/>
    </source>
</evidence>
<keyword evidence="5" id="KW-0256">Endoplasmic reticulum</keyword>
<evidence type="ECO:0000313" key="13">
    <source>
        <dbReference type="EMBL" id="KAG8073132.1"/>
    </source>
</evidence>
<keyword evidence="9" id="KW-0119">Carbohydrate metabolism</keyword>
<evidence type="ECO:0000256" key="10">
    <source>
        <dbReference type="SAM" id="Coils"/>
    </source>
</evidence>
<feature type="compositionally biased region" description="Low complexity" evidence="11">
    <location>
        <begin position="27"/>
        <end position="45"/>
    </location>
</feature>
<evidence type="ECO:0000256" key="7">
    <source>
        <dbReference type="ARBA" id="ARBA00023136"/>
    </source>
</evidence>
<evidence type="ECO:0000256" key="11">
    <source>
        <dbReference type="SAM" id="MobiDB-lite"/>
    </source>
</evidence>
<dbReference type="InterPro" id="IPR021720">
    <property type="entry name" value="Malectin_dom"/>
</dbReference>
<dbReference type="OrthoDB" id="3176171at2759"/>
<comment type="similarity">
    <text evidence="2">Belongs to the malectin family.</text>
</comment>
<feature type="region of interest" description="Disordered" evidence="11">
    <location>
        <begin position="1"/>
        <end position="45"/>
    </location>
</feature>
<dbReference type="GO" id="GO:0030246">
    <property type="term" value="F:carbohydrate binding"/>
    <property type="evidence" value="ECO:0007669"/>
    <property type="project" value="InterPro"/>
</dbReference>
<evidence type="ECO:0000256" key="2">
    <source>
        <dbReference type="ARBA" id="ARBA00009141"/>
    </source>
</evidence>
<keyword evidence="14" id="KW-1185">Reference proteome</keyword>
<feature type="domain" description="Malectin" evidence="12">
    <location>
        <begin position="73"/>
        <end position="216"/>
    </location>
</feature>
<reference evidence="13" key="1">
    <citation type="journal article" date="2021" name="bioRxiv">
        <title>Whole Genome Assembly and Annotation of Northern Wild Rice, Zizania palustris L., Supports a Whole Genome Duplication in the Zizania Genus.</title>
        <authorList>
            <person name="Haas M."/>
            <person name="Kono T."/>
            <person name="Macchietto M."/>
            <person name="Millas R."/>
            <person name="McGilp L."/>
            <person name="Shao M."/>
            <person name="Duquette J."/>
            <person name="Hirsch C.N."/>
            <person name="Kimball J."/>
        </authorList>
    </citation>
    <scope>NUCLEOTIDE SEQUENCE</scope>
    <source>
        <tissue evidence="13">Fresh leaf tissue</tissue>
    </source>
</reference>
<dbReference type="Proteomes" id="UP000729402">
    <property type="component" value="Unassembled WGS sequence"/>
</dbReference>
<evidence type="ECO:0000313" key="14">
    <source>
        <dbReference type="Proteomes" id="UP000729402"/>
    </source>
</evidence>
<evidence type="ECO:0000256" key="3">
    <source>
        <dbReference type="ARBA" id="ARBA00022692"/>
    </source>
</evidence>
<comment type="caution">
    <text evidence="13">The sequence shown here is derived from an EMBL/GenBank/DDBJ whole genome shotgun (WGS) entry which is preliminary data.</text>
</comment>
<gene>
    <name evidence="13" type="ORF">GUJ93_ZPchr0006g42715</name>
</gene>